<proteinExistence type="predicted"/>
<accession>A0ABW2XPY0</accession>
<evidence type="ECO:0000313" key="2">
    <source>
        <dbReference type="EMBL" id="MFD0687508.1"/>
    </source>
</evidence>
<dbReference type="Gene3D" id="1.20.120.450">
    <property type="entry name" value="dinb family like domain"/>
    <property type="match status" value="1"/>
</dbReference>
<dbReference type="EMBL" id="JBHTGP010000012">
    <property type="protein sequence ID" value="MFD0687508.1"/>
    <property type="molecule type" value="Genomic_DNA"/>
</dbReference>
<organism evidence="2 3">
    <name type="scientific">Actinomadura fibrosa</name>
    <dbReference type="NCBI Taxonomy" id="111802"/>
    <lineage>
        <taxon>Bacteria</taxon>
        <taxon>Bacillati</taxon>
        <taxon>Actinomycetota</taxon>
        <taxon>Actinomycetes</taxon>
        <taxon>Streptosporangiales</taxon>
        <taxon>Thermomonosporaceae</taxon>
        <taxon>Actinomadura</taxon>
    </lineage>
</organism>
<sequence length="205" mass="22351">MSEEVMIEIREQLLPATEAAVRIVQRIPADRLDAPTPCPGWDVRDVVNHLIFWNGRGETAARREPVTGPGEDHDFTAEPGWDARFADQARRTAKAWSDPAAWEGNTSLSGNKEGMPADFIGGIVFGELVLHGWDIAVSTGLDPALPPDIVEAAWKQLVPTAEVSRQYGALGPEVPVPEDAPFLDRLLGLAGRDPRFNGRTPDVRS</sequence>
<dbReference type="Proteomes" id="UP001597063">
    <property type="component" value="Unassembled WGS sequence"/>
</dbReference>
<dbReference type="SUPFAM" id="SSF109854">
    <property type="entry name" value="DinB/YfiT-like putative metalloenzymes"/>
    <property type="match status" value="1"/>
</dbReference>
<protein>
    <submittedName>
        <fullName evidence="2">TIGR03086 family metal-binding protein</fullName>
    </submittedName>
</protein>
<dbReference type="InterPro" id="IPR034660">
    <property type="entry name" value="DinB/YfiT-like"/>
</dbReference>
<keyword evidence="3" id="KW-1185">Reference proteome</keyword>
<dbReference type="NCBIfam" id="TIGR03086">
    <property type="entry name" value="TIGR03086 family metal-binding protein"/>
    <property type="match status" value="1"/>
</dbReference>
<dbReference type="RefSeq" id="WP_242619668.1">
    <property type="nucleotide sequence ID" value="NZ_CAACUY010000212.1"/>
</dbReference>
<dbReference type="InterPro" id="IPR024344">
    <property type="entry name" value="MDMPI_metal-binding"/>
</dbReference>
<dbReference type="InterPro" id="IPR017517">
    <property type="entry name" value="Maleyloyr_isom"/>
</dbReference>
<dbReference type="InterPro" id="IPR017520">
    <property type="entry name" value="CHP03086"/>
</dbReference>
<dbReference type="Pfam" id="PF11716">
    <property type="entry name" value="MDMPI_N"/>
    <property type="match status" value="1"/>
</dbReference>
<name>A0ABW2XPY0_9ACTN</name>
<evidence type="ECO:0000313" key="3">
    <source>
        <dbReference type="Proteomes" id="UP001597063"/>
    </source>
</evidence>
<gene>
    <name evidence="2" type="ORF">ACFQZM_23630</name>
</gene>
<reference evidence="3" key="1">
    <citation type="journal article" date="2019" name="Int. J. Syst. Evol. Microbiol.">
        <title>The Global Catalogue of Microorganisms (GCM) 10K type strain sequencing project: providing services to taxonomists for standard genome sequencing and annotation.</title>
        <authorList>
            <consortium name="The Broad Institute Genomics Platform"/>
            <consortium name="The Broad Institute Genome Sequencing Center for Infectious Disease"/>
            <person name="Wu L."/>
            <person name="Ma J."/>
        </authorList>
    </citation>
    <scope>NUCLEOTIDE SEQUENCE [LARGE SCALE GENOMIC DNA]</scope>
    <source>
        <strain evidence="3">JCM 9371</strain>
    </source>
</reference>
<evidence type="ECO:0000259" key="1">
    <source>
        <dbReference type="Pfam" id="PF11716"/>
    </source>
</evidence>
<feature type="domain" description="Mycothiol-dependent maleylpyruvate isomerase metal-binding" evidence="1">
    <location>
        <begin position="15"/>
        <end position="136"/>
    </location>
</feature>
<dbReference type="NCBIfam" id="TIGR03083">
    <property type="entry name" value="maleylpyruvate isomerase family mycothiol-dependent enzyme"/>
    <property type="match status" value="1"/>
</dbReference>
<comment type="caution">
    <text evidence="2">The sequence shown here is derived from an EMBL/GenBank/DDBJ whole genome shotgun (WGS) entry which is preliminary data.</text>
</comment>